<comment type="function">
    <text evidence="11">Catalyzes the phosphorylation of the hydroxyl group of 4-methyl-5-beta-hydroxyethylthiazole (THZ).</text>
</comment>
<protein>
    <recommendedName>
        <fullName evidence="11">Hydroxyethylthiazole kinase</fullName>
        <ecNumber evidence="11">2.7.1.50</ecNumber>
    </recommendedName>
    <alternativeName>
        <fullName evidence="11">4-methyl-5-beta-hydroxyethylthiazole kinase</fullName>
        <shortName evidence="11">TH kinase</shortName>
        <shortName evidence="11">Thz kinase</shortName>
    </alternativeName>
</protein>
<comment type="catalytic activity">
    <reaction evidence="1 11">
        <text>5-(2-hydroxyethyl)-4-methylthiazole + ATP = 4-methyl-5-(2-phosphooxyethyl)-thiazole + ADP + H(+)</text>
        <dbReference type="Rhea" id="RHEA:24212"/>
        <dbReference type="ChEBI" id="CHEBI:15378"/>
        <dbReference type="ChEBI" id="CHEBI:17957"/>
        <dbReference type="ChEBI" id="CHEBI:30616"/>
        <dbReference type="ChEBI" id="CHEBI:58296"/>
        <dbReference type="ChEBI" id="CHEBI:456216"/>
        <dbReference type="EC" id="2.7.1.50"/>
    </reaction>
</comment>
<feature type="binding site" evidence="11">
    <location>
        <position position="126"/>
    </location>
    <ligand>
        <name>ATP</name>
        <dbReference type="ChEBI" id="CHEBI:30616"/>
    </ligand>
</feature>
<dbReference type="AlphaFoldDB" id="A0A0H4QKG3"/>
<dbReference type="PATRIC" id="fig|1007676.4.peg.1722"/>
<comment type="pathway">
    <text evidence="3 11">Cofactor biosynthesis; thiamine diphosphate biosynthesis; 4-methyl-5-(2-phosphoethyl)-thiazole from 5-(2-hydroxyethyl)-4-methylthiazole: step 1/1.</text>
</comment>
<accession>A0A0H4QKG3</accession>
<dbReference type="Proteomes" id="UP000036106">
    <property type="component" value="Chromosome"/>
</dbReference>
<dbReference type="CDD" id="cd01170">
    <property type="entry name" value="THZ_kinase"/>
    <property type="match status" value="1"/>
</dbReference>
<dbReference type="EMBL" id="CP012034">
    <property type="protein sequence ID" value="AKP67571.1"/>
    <property type="molecule type" value="Genomic_DNA"/>
</dbReference>
<dbReference type="PIRSF" id="PIRSF000513">
    <property type="entry name" value="Thz_kinase"/>
    <property type="match status" value="1"/>
</dbReference>
<keyword evidence="4 11" id="KW-0808">Transferase</keyword>
<evidence type="ECO:0000256" key="2">
    <source>
        <dbReference type="ARBA" id="ARBA00001946"/>
    </source>
</evidence>
<dbReference type="RefSeq" id="WP_048704989.1">
    <property type="nucleotide sequence ID" value="NZ_CP012034.1"/>
</dbReference>
<evidence type="ECO:0000256" key="11">
    <source>
        <dbReference type="HAMAP-Rule" id="MF_00228"/>
    </source>
</evidence>
<sequence length="280" mass="30789">MENYSQNDSISKLVKCKFPLSHSPLVHCITNEITIESVANALLYINAKPVMVADIREFPELFEQIDSLFLNLGHISPEREIALLEAGKMASSMRIPFVIDLVGIVISKIRFDLSKELLDFKPTIVKGNISEMRTFCGLSSHGRGVDSASSDQSSNSVDELMNAMFEKAQNHPETTFIATGATDLIVSKNSRLELKNGVPELDRFTGTGDIVGALMTALVEHEHDGLVAGVAAISYLNICAENAIESTEGLADFRQETLNQLSLLINNEYWYESIRGALHA</sequence>
<keyword evidence="7 11" id="KW-0418">Kinase</keyword>
<evidence type="ECO:0000256" key="4">
    <source>
        <dbReference type="ARBA" id="ARBA00022679"/>
    </source>
</evidence>
<organism evidence="12 13">
    <name type="scientific">Companilactobacillus ginsenosidimutans</name>
    <dbReference type="NCBI Taxonomy" id="1007676"/>
    <lineage>
        <taxon>Bacteria</taxon>
        <taxon>Bacillati</taxon>
        <taxon>Bacillota</taxon>
        <taxon>Bacilli</taxon>
        <taxon>Lactobacillales</taxon>
        <taxon>Lactobacillaceae</taxon>
        <taxon>Companilactobacillus</taxon>
    </lineage>
</organism>
<dbReference type="KEGG" id="lgn:ABM34_08525"/>
<dbReference type="GO" id="GO:0000287">
    <property type="term" value="F:magnesium ion binding"/>
    <property type="evidence" value="ECO:0007669"/>
    <property type="project" value="UniProtKB-UniRule"/>
</dbReference>
<dbReference type="STRING" id="1007676.ABM34_08525"/>
<dbReference type="SUPFAM" id="SSF53613">
    <property type="entry name" value="Ribokinase-like"/>
    <property type="match status" value="1"/>
</dbReference>
<dbReference type="GO" id="GO:0009228">
    <property type="term" value="P:thiamine biosynthetic process"/>
    <property type="evidence" value="ECO:0007669"/>
    <property type="project" value="UniProtKB-KW"/>
</dbReference>
<evidence type="ECO:0000256" key="7">
    <source>
        <dbReference type="ARBA" id="ARBA00022777"/>
    </source>
</evidence>
<dbReference type="Gene3D" id="3.40.1190.20">
    <property type="match status" value="1"/>
</dbReference>
<comment type="similarity">
    <text evidence="11">Belongs to the Thz kinase family.</text>
</comment>
<keyword evidence="6 11" id="KW-0547">Nucleotide-binding</keyword>
<evidence type="ECO:0000313" key="13">
    <source>
        <dbReference type="Proteomes" id="UP000036106"/>
    </source>
</evidence>
<dbReference type="EC" id="2.7.1.50" evidence="11"/>
<reference evidence="13" key="1">
    <citation type="submission" date="2015-07" db="EMBL/GenBank/DDBJ databases">
        <title>Lactobacillus ginsenosidimutans/EMML 3141/ whole genome sequencing.</title>
        <authorList>
            <person name="Kim M.K."/>
            <person name="Im W.-T."/>
            <person name="Srinivasan S."/>
            <person name="Lee J.-J."/>
        </authorList>
    </citation>
    <scope>NUCLEOTIDE SEQUENCE [LARGE SCALE GENOMIC DNA]</scope>
    <source>
        <strain evidence="13">EMML 3041</strain>
    </source>
</reference>
<dbReference type="GO" id="GO:0005524">
    <property type="term" value="F:ATP binding"/>
    <property type="evidence" value="ECO:0007669"/>
    <property type="project" value="UniProtKB-UniRule"/>
</dbReference>
<dbReference type="InterPro" id="IPR029056">
    <property type="entry name" value="Ribokinase-like"/>
</dbReference>
<dbReference type="UniPathway" id="UPA00060">
    <property type="reaction ID" value="UER00139"/>
</dbReference>
<evidence type="ECO:0000256" key="3">
    <source>
        <dbReference type="ARBA" id="ARBA00004868"/>
    </source>
</evidence>
<dbReference type="GO" id="GO:0004417">
    <property type="term" value="F:hydroxyethylthiazole kinase activity"/>
    <property type="evidence" value="ECO:0007669"/>
    <property type="project" value="UniProtKB-UniRule"/>
</dbReference>
<evidence type="ECO:0000256" key="1">
    <source>
        <dbReference type="ARBA" id="ARBA00001771"/>
    </source>
</evidence>
<evidence type="ECO:0000256" key="5">
    <source>
        <dbReference type="ARBA" id="ARBA00022723"/>
    </source>
</evidence>
<dbReference type="InterPro" id="IPR000417">
    <property type="entry name" value="Hyethyz_kinase"/>
</dbReference>
<keyword evidence="5 11" id="KW-0479">Metal-binding</keyword>
<evidence type="ECO:0000256" key="9">
    <source>
        <dbReference type="ARBA" id="ARBA00022842"/>
    </source>
</evidence>
<name>A0A0H4QKG3_9LACO</name>
<keyword evidence="9 11" id="KW-0460">Magnesium</keyword>
<proteinExistence type="inferred from homology"/>
<gene>
    <name evidence="11" type="primary">thiM</name>
    <name evidence="12" type="ORF">ABM34_08525</name>
</gene>
<feature type="binding site" evidence="11">
    <location>
        <position position="206"/>
    </location>
    <ligand>
        <name>substrate</name>
    </ligand>
</feature>
<evidence type="ECO:0000256" key="10">
    <source>
        <dbReference type="ARBA" id="ARBA00022977"/>
    </source>
</evidence>
<feature type="binding site" evidence="11">
    <location>
        <position position="51"/>
    </location>
    <ligand>
        <name>substrate</name>
    </ligand>
</feature>
<dbReference type="PRINTS" id="PR01099">
    <property type="entry name" value="HYETHTZKNASE"/>
</dbReference>
<dbReference type="OrthoDB" id="9778146at2"/>
<keyword evidence="8 11" id="KW-0067">ATP-binding</keyword>
<dbReference type="HAMAP" id="MF_00228">
    <property type="entry name" value="Thz_kinase"/>
    <property type="match status" value="1"/>
</dbReference>
<evidence type="ECO:0000313" key="12">
    <source>
        <dbReference type="EMBL" id="AKP67571.1"/>
    </source>
</evidence>
<feature type="binding site" evidence="11">
    <location>
        <position position="179"/>
    </location>
    <ligand>
        <name>ATP</name>
        <dbReference type="ChEBI" id="CHEBI:30616"/>
    </ligand>
</feature>
<evidence type="ECO:0000256" key="6">
    <source>
        <dbReference type="ARBA" id="ARBA00022741"/>
    </source>
</evidence>
<comment type="cofactor">
    <cofactor evidence="2 11">
        <name>Mg(2+)</name>
        <dbReference type="ChEBI" id="CHEBI:18420"/>
    </cofactor>
</comment>
<dbReference type="Pfam" id="PF02110">
    <property type="entry name" value="HK"/>
    <property type="match status" value="1"/>
</dbReference>
<evidence type="ECO:0000256" key="8">
    <source>
        <dbReference type="ARBA" id="ARBA00022840"/>
    </source>
</evidence>
<keyword evidence="10 11" id="KW-0784">Thiamine biosynthesis</keyword>
<dbReference type="GO" id="GO:0009229">
    <property type="term" value="P:thiamine diphosphate biosynthetic process"/>
    <property type="evidence" value="ECO:0007669"/>
    <property type="project" value="UniProtKB-UniRule"/>
</dbReference>
<keyword evidence="13" id="KW-1185">Reference proteome</keyword>